<gene>
    <name evidence="10" type="ORF">FJAP1339_LOCUS9874</name>
</gene>
<dbReference type="InterPro" id="IPR035952">
    <property type="entry name" value="Rhomboid-like_sf"/>
</dbReference>
<dbReference type="PANTHER" id="PTHR11009">
    <property type="entry name" value="DER1-LIKE PROTEIN, DERLIN"/>
    <property type="match status" value="1"/>
</dbReference>
<evidence type="ECO:0000313" key="10">
    <source>
        <dbReference type="EMBL" id="CAD9870870.1"/>
    </source>
</evidence>
<evidence type="ECO:0000256" key="3">
    <source>
        <dbReference type="ARBA" id="ARBA00022692"/>
    </source>
</evidence>
<feature type="transmembrane region" description="Helical" evidence="7">
    <location>
        <begin position="166"/>
        <end position="194"/>
    </location>
</feature>
<evidence type="ECO:0000256" key="6">
    <source>
        <dbReference type="ARBA" id="ARBA00023136"/>
    </source>
</evidence>
<feature type="transmembrane region" description="Helical" evidence="7">
    <location>
        <begin position="126"/>
        <end position="145"/>
    </location>
</feature>
<evidence type="ECO:0000256" key="1">
    <source>
        <dbReference type="ARBA" id="ARBA00004477"/>
    </source>
</evidence>
<dbReference type="GO" id="GO:0006950">
    <property type="term" value="P:response to stress"/>
    <property type="evidence" value="ECO:0007669"/>
    <property type="project" value="UniProtKB-ARBA"/>
</dbReference>
<name>A0A7S2Y3M2_9STRA</name>
<dbReference type="AlphaFoldDB" id="A0A7S2Y3M2"/>
<evidence type="ECO:0000256" key="7">
    <source>
        <dbReference type="RuleBase" id="RU363059"/>
    </source>
</evidence>
<comment type="function">
    <text evidence="7">May be involved in the degradation of misfolded endoplasmic reticulum (ER) luminal proteins.</text>
</comment>
<feature type="transmembrane region" description="Helical" evidence="7">
    <location>
        <begin position="206"/>
        <end position="226"/>
    </location>
</feature>
<evidence type="ECO:0000256" key="5">
    <source>
        <dbReference type="ARBA" id="ARBA00022989"/>
    </source>
</evidence>
<comment type="similarity">
    <text evidence="2 7">Belongs to the derlin family.</text>
</comment>
<evidence type="ECO:0000256" key="4">
    <source>
        <dbReference type="ARBA" id="ARBA00022824"/>
    </source>
</evidence>
<keyword evidence="5 7" id="KW-1133">Transmembrane helix</keyword>
<keyword evidence="9" id="KW-0732">Signal</keyword>
<dbReference type="Pfam" id="PF04511">
    <property type="entry name" value="DER1"/>
    <property type="match status" value="1"/>
</dbReference>
<reference evidence="10" key="1">
    <citation type="submission" date="2021-01" db="EMBL/GenBank/DDBJ databases">
        <authorList>
            <person name="Corre E."/>
            <person name="Pelletier E."/>
            <person name="Niang G."/>
            <person name="Scheremetjew M."/>
            <person name="Finn R."/>
            <person name="Kale V."/>
            <person name="Holt S."/>
            <person name="Cochrane G."/>
            <person name="Meng A."/>
            <person name="Brown T."/>
            <person name="Cohen L."/>
        </authorList>
    </citation>
    <scope>NUCLEOTIDE SEQUENCE</scope>
    <source>
        <strain evidence="10">CCMP1661</strain>
    </source>
</reference>
<protein>
    <recommendedName>
        <fullName evidence="7">Derlin</fullName>
    </recommendedName>
</protein>
<feature type="signal peptide" evidence="9">
    <location>
        <begin position="1"/>
        <end position="25"/>
    </location>
</feature>
<dbReference type="InterPro" id="IPR007599">
    <property type="entry name" value="DER1"/>
</dbReference>
<accession>A0A7S2Y3M2</accession>
<keyword evidence="6 7" id="KW-0472">Membrane</keyword>
<comment type="subcellular location">
    <subcellularLocation>
        <location evidence="1 7">Endoplasmic reticulum membrane</location>
        <topology evidence="1 7">Multi-pass membrane protein</topology>
    </subcellularLocation>
</comment>
<feature type="transmembrane region" description="Helical" evidence="7">
    <location>
        <begin position="268"/>
        <end position="295"/>
    </location>
</feature>
<keyword evidence="4 7" id="KW-0256">Endoplasmic reticulum</keyword>
<dbReference type="SUPFAM" id="SSF144091">
    <property type="entry name" value="Rhomboid-like"/>
    <property type="match status" value="1"/>
</dbReference>
<feature type="region of interest" description="Disordered" evidence="8">
    <location>
        <begin position="66"/>
        <end position="87"/>
    </location>
</feature>
<proteinExistence type="inferred from homology"/>
<evidence type="ECO:0000256" key="9">
    <source>
        <dbReference type="SAM" id="SignalP"/>
    </source>
</evidence>
<dbReference type="EMBL" id="HBHR01019466">
    <property type="protein sequence ID" value="CAD9870870.1"/>
    <property type="molecule type" value="Transcribed_RNA"/>
</dbReference>
<dbReference type="GO" id="GO:0005789">
    <property type="term" value="C:endoplasmic reticulum membrane"/>
    <property type="evidence" value="ECO:0007669"/>
    <property type="project" value="UniProtKB-SubCell"/>
</dbReference>
<keyword evidence="3 7" id="KW-0812">Transmembrane</keyword>
<evidence type="ECO:0000256" key="8">
    <source>
        <dbReference type="SAM" id="MobiDB-lite"/>
    </source>
</evidence>
<sequence length="335" mass="38578">MAVPREMNFLCIAVLFCLLFVLSSASTSGISAKSLLLAEKRKDIGRTSLTSGFQKVLYFRGGFEDTDSDDAYDEEDSDIDEDDDFDDDDEDFEGDFGGDVDIDEADFKGESILVRMKTAWKKTPPISKIYVLSSMSITIGAWAFKNNQWPQLLLMDWDKVLKKLQVWRLVTSFLYFGNFGLDYILTLHFVWTYLGQLEKLHFRKPADFFVMLAFGMTVLHISLLILKNYLSPNVLGHNLSCFLVYIWAKKYEGNDVNVMDLFHMSAELLPWFFVAQTLVLTGELPIADIIGIAAGHMYHYLNLKKMTSAPEFLQRIFEIDSIKMRYERYEEEYGN</sequence>
<organism evidence="10">
    <name type="scientific">Fibrocapsa japonica</name>
    <dbReference type="NCBI Taxonomy" id="94617"/>
    <lineage>
        <taxon>Eukaryota</taxon>
        <taxon>Sar</taxon>
        <taxon>Stramenopiles</taxon>
        <taxon>Ochrophyta</taxon>
        <taxon>Raphidophyceae</taxon>
        <taxon>Chattonellales</taxon>
        <taxon>Chattonellaceae</taxon>
        <taxon>Fibrocapsa</taxon>
    </lineage>
</organism>
<feature type="chain" id="PRO_5031244300" description="Derlin" evidence="9">
    <location>
        <begin position="26"/>
        <end position="335"/>
    </location>
</feature>
<evidence type="ECO:0000256" key="2">
    <source>
        <dbReference type="ARBA" id="ARBA00008917"/>
    </source>
</evidence>